<proteinExistence type="predicted"/>
<dbReference type="EMBL" id="JAAMPC010000012">
    <property type="protein sequence ID" value="KAG2276693.1"/>
    <property type="molecule type" value="Genomic_DNA"/>
</dbReference>
<organism evidence="2 3">
    <name type="scientific">Brassica carinata</name>
    <name type="common">Ethiopian mustard</name>
    <name type="synonym">Abyssinian cabbage</name>
    <dbReference type="NCBI Taxonomy" id="52824"/>
    <lineage>
        <taxon>Eukaryota</taxon>
        <taxon>Viridiplantae</taxon>
        <taxon>Streptophyta</taxon>
        <taxon>Embryophyta</taxon>
        <taxon>Tracheophyta</taxon>
        <taxon>Spermatophyta</taxon>
        <taxon>Magnoliopsida</taxon>
        <taxon>eudicotyledons</taxon>
        <taxon>Gunneridae</taxon>
        <taxon>Pentapetalae</taxon>
        <taxon>rosids</taxon>
        <taxon>malvids</taxon>
        <taxon>Brassicales</taxon>
        <taxon>Brassicaceae</taxon>
        <taxon>Brassiceae</taxon>
        <taxon>Brassica</taxon>
    </lineage>
</organism>
<sequence length="330" mass="36027">MEEDDVGPSDKPDKGGKALSYKGAVESQNLETNSGGDIRRHNQQLSGKQDVKGKGIAYEGGRQAGGAKLGPGRRHRDQGRSMTRCVRQAGYLPPQELRDSYVRATVGGHLDPQQKLMLEAFKSGESGETSESKARKALLFENEIVEESLRVTSGEDHVAIIHLQGDIQEIPALTKVVSIEGSKEMEEEIARKRSSVENDGKQTLDIGIKEDEVIGEMVAGLDEEDGNLEYEMMEDGEEEAGLDQEVSAETNSMEIEEAFPIDEKEKEHQIPKKKNGKITAAAMGGNAKKRLVQIFVSPRKKAMAKQVSKVGDKGPGPTKKALVKPKPDHD</sequence>
<feature type="region of interest" description="Disordered" evidence="1">
    <location>
        <begin position="1"/>
        <end position="83"/>
    </location>
</feature>
<dbReference type="OrthoDB" id="10316384at2759"/>
<reference evidence="2 3" key="1">
    <citation type="submission" date="2020-02" db="EMBL/GenBank/DDBJ databases">
        <authorList>
            <person name="Ma Q."/>
            <person name="Huang Y."/>
            <person name="Song X."/>
            <person name="Pei D."/>
        </authorList>
    </citation>
    <scope>NUCLEOTIDE SEQUENCE [LARGE SCALE GENOMIC DNA]</scope>
    <source>
        <strain evidence="2">Sxm20200214</strain>
        <tissue evidence="2">Leaf</tissue>
    </source>
</reference>
<comment type="caution">
    <text evidence="2">The sequence shown here is derived from an EMBL/GenBank/DDBJ whole genome shotgun (WGS) entry which is preliminary data.</text>
</comment>
<name>A0A8X7QZA8_BRACI</name>
<dbReference type="Proteomes" id="UP000886595">
    <property type="component" value="Unassembled WGS sequence"/>
</dbReference>
<gene>
    <name evidence="2" type="ORF">Bca52824_059248</name>
</gene>
<keyword evidence="3" id="KW-1185">Reference proteome</keyword>
<protein>
    <submittedName>
        <fullName evidence="2">Uncharacterized protein</fullName>
    </submittedName>
</protein>
<evidence type="ECO:0000313" key="2">
    <source>
        <dbReference type="EMBL" id="KAG2276693.1"/>
    </source>
</evidence>
<evidence type="ECO:0000313" key="3">
    <source>
        <dbReference type="Proteomes" id="UP000886595"/>
    </source>
</evidence>
<dbReference type="AlphaFoldDB" id="A0A8X7QZA8"/>
<evidence type="ECO:0000256" key="1">
    <source>
        <dbReference type="SAM" id="MobiDB-lite"/>
    </source>
</evidence>
<feature type="compositionally biased region" description="Polar residues" evidence="1">
    <location>
        <begin position="26"/>
        <end position="35"/>
    </location>
</feature>
<feature type="region of interest" description="Disordered" evidence="1">
    <location>
        <begin position="304"/>
        <end position="330"/>
    </location>
</feature>
<accession>A0A8X7QZA8</accession>